<evidence type="ECO:0000313" key="2">
    <source>
        <dbReference type="Proteomes" id="UP000054166"/>
    </source>
</evidence>
<keyword evidence="2" id="KW-1185">Reference proteome</keyword>
<organism evidence="1 2">
    <name type="scientific">Piloderma croceum (strain F 1598)</name>
    <dbReference type="NCBI Taxonomy" id="765440"/>
    <lineage>
        <taxon>Eukaryota</taxon>
        <taxon>Fungi</taxon>
        <taxon>Dikarya</taxon>
        <taxon>Basidiomycota</taxon>
        <taxon>Agaricomycotina</taxon>
        <taxon>Agaricomycetes</taxon>
        <taxon>Agaricomycetidae</taxon>
        <taxon>Atheliales</taxon>
        <taxon>Atheliaceae</taxon>
        <taxon>Piloderma</taxon>
    </lineage>
</organism>
<feature type="non-terminal residue" evidence="1">
    <location>
        <position position="50"/>
    </location>
</feature>
<dbReference type="AlphaFoldDB" id="A0A0C3ETH8"/>
<proteinExistence type="predicted"/>
<accession>A0A0C3ETH8</accession>
<dbReference type="InParanoid" id="A0A0C3ETH8"/>
<dbReference type="Proteomes" id="UP000054166">
    <property type="component" value="Unassembled WGS sequence"/>
</dbReference>
<dbReference type="EMBL" id="KN833041">
    <property type="protein sequence ID" value="KIM75835.1"/>
    <property type="molecule type" value="Genomic_DNA"/>
</dbReference>
<reference evidence="1 2" key="1">
    <citation type="submission" date="2014-04" db="EMBL/GenBank/DDBJ databases">
        <authorList>
            <consortium name="DOE Joint Genome Institute"/>
            <person name="Kuo A."/>
            <person name="Tarkka M."/>
            <person name="Buscot F."/>
            <person name="Kohler A."/>
            <person name="Nagy L.G."/>
            <person name="Floudas D."/>
            <person name="Copeland A."/>
            <person name="Barry K.W."/>
            <person name="Cichocki N."/>
            <person name="Veneault-Fourrey C."/>
            <person name="LaButti K."/>
            <person name="Lindquist E.A."/>
            <person name="Lipzen A."/>
            <person name="Lundell T."/>
            <person name="Morin E."/>
            <person name="Murat C."/>
            <person name="Sun H."/>
            <person name="Tunlid A."/>
            <person name="Henrissat B."/>
            <person name="Grigoriev I.V."/>
            <person name="Hibbett D.S."/>
            <person name="Martin F."/>
            <person name="Nordberg H.P."/>
            <person name="Cantor M.N."/>
            <person name="Hua S.X."/>
        </authorList>
    </citation>
    <scope>NUCLEOTIDE SEQUENCE [LARGE SCALE GENOMIC DNA]</scope>
    <source>
        <strain evidence="1 2">F 1598</strain>
    </source>
</reference>
<reference evidence="2" key="2">
    <citation type="submission" date="2015-01" db="EMBL/GenBank/DDBJ databases">
        <title>Evolutionary Origins and Diversification of the Mycorrhizal Mutualists.</title>
        <authorList>
            <consortium name="DOE Joint Genome Institute"/>
            <consortium name="Mycorrhizal Genomics Consortium"/>
            <person name="Kohler A."/>
            <person name="Kuo A."/>
            <person name="Nagy L.G."/>
            <person name="Floudas D."/>
            <person name="Copeland A."/>
            <person name="Barry K.W."/>
            <person name="Cichocki N."/>
            <person name="Veneault-Fourrey C."/>
            <person name="LaButti K."/>
            <person name="Lindquist E.A."/>
            <person name="Lipzen A."/>
            <person name="Lundell T."/>
            <person name="Morin E."/>
            <person name="Murat C."/>
            <person name="Riley R."/>
            <person name="Ohm R."/>
            <person name="Sun H."/>
            <person name="Tunlid A."/>
            <person name="Henrissat B."/>
            <person name="Grigoriev I.V."/>
            <person name="Hibbett D.S."/>
            <person name="Martin F."/>
        </authorList>
    </citation>
    <scope>NUCLEOTIDE SEQUENCE [LARGE SCALE GENOMIC DNA]</scope>
    <source>
        <strain evidence="2">F 1598</strain>
    </source>
</reference>
<sequence length="50" mass="5706">MVCTPWPHDLSIGYSQRRLPPLHSINTLGRSLAYSLEKPFVWTSNHGDLL</sequence>
<protein>
    <submittedName>
        <fullName evidence="1">Uncharacterized protein</fullName>
    </submittedName>
</protein>
<gene>
    <name evidence="1" type="ORF">PILCRDRAFT_826869</name>
</gene>
<name>A0A0C3ETH8_PILCF</name>
<evidence type="ECO:0000313" key="1">
    <source>
        <dbReference type="EMBL" id="KIM75835.1"/>
    </source>
</evidence>
<dbReference type="HOGENOM" id="CLU_3129871_0_0_1"/>